<evidence type="ECO:0000256" key="5">
    <source>
        <dbReference type="ARBA" id="ARBA00023136"/>
    </source>
</evidence>
<evidence type="ECO:0000256" key="4">
    <source>
        <dbReference type="ARBA" id="ARBA00022989"/>
    </source>
</evidence>
<reference evidence="7" key="1">
    <citation type="submission" date="2024-06" db="EMBL/GenBank/DDBJ databases">
        <authorList>
            <person name="Liu X."/>
            <person name="Lenzi L."/>
            <person name="Haldenby T S."/>
            <person name="Uol C."/>
        </authorList>
    </citation>
    <scope>NUCLEOTIDE SEQUENCE</scope>
</reference>
<dbReference type="GO" id="GO:0016020">
    <property type="term" value="C:membrane"/>
    <property type="evidence" value="ECO:0007669"/>
    <property type="project" value="UniProtKB-SubCell"/>
</dbReference>
<keyword evidence="5 6" id="KW-0472">Membrane</keyword>
<gene>
    <name evidence="7" type="ORF">CDAUBV1_LOCUS16908</name>
</gene>
<accession>A0AAV2U1X7</accession>
<name>A0AAV2U1X7_CALDB</name>
<evidence type="ECO:0000256" key="1">
    <source>
        <dbReference type="ARBA" id="ARBA00004141"/>
    </source>
</evidence>
<feature type="transmembrane region" description="Helical" evidence="6">
    <location>
        <begin position="134"/>
        <end position="152"/>
    </location>
</feature>
<evidence type="ECO:0000256" key="6">
    <source>
        <dbReference type="SAM" id="Phobius"/>
    </source>
</evidence>
<keyword evidence="3 6" id="KW-0812">Transmembrane</keyword>
<dbReference type="AlphaFoldDB" id="A0AAV2U1X7"/>
<dbReference type="EMBL" id="CAXLJL010000922">
    <property type="protein sequence ID" value="CAL5141630.1"/>
    <property type="molecule type" value="Genomic_DNA"/>
</dbReference>
<dbReference type="PANTHER" id="PTHR13628:SF1">
    <property type="entry name" value="TRANSMEMBRANE PROTEIN 267"/>
    <property type="match status" value="1"/>
</dbReference>
<evidence type="ECO:0000256" key="3">
    <source>
        <dbReference type="ARBA" id="ARBA00022692"/>
    </source>
</evidence>
<evidence type="ECO:0000256" key="2">
    <source>
        <dbReference type="ARBA" id="ARBA00013977"/>
    </source>
</evidence>
<organism evidence="7 8">
    <name type="scientific">Calicophoron daubneyi</name>
    <name type="common">Rumen fluke</name>
    <name type="synonym">Paramphistomum daubneyi</name>
    <dbReference type="NCBI Taxonomy" id="300641"/>
    <lineage>
        <taxon>Eukaryota</taxon>
        <taxon>Metazoa</taxon>
        <taxon>Spiralia</taxon>
        <taxon>Lophotrochozoa</taxon>
        <taxon>Platyhelminthes</taxon>
        <taxon>Trematoda</taxon>
        <taxon>Digenea</taxon>
        <taxon>Plagiorchiida</taxon>
        <taxon>Pronocephalata</taxon>
        <taxon>Paramphistomoidea</taxon>
        <taxon>Paramphistomidae</taxon>
        <taxon>Calicophoron</taxon>
    </lineage>
</organism>
<protein>
    <recommendedName>
        <fullName evidence="2">Transmembrane protein 267</fullName>
    </recommendedName>
</protein>
<dbReference type="PANTHER" id="PTHR13628">
    <property type="entry name" value="TRANSMEMBRANE PROTEIN 267"/>
    <property type="match status" value="1"/>
</dbReference>
<proteinExistence type="predicted"/>
<sequence>MRLLLCGLNLTDIGAFVAFCALLMFLEVLYVIRRYFSTNYRFRCYTANGHSYAYRLSVETVAHGLTGALLWFLCFIQLEFDVDITCSHRTWITIESCTWAGFCAVLVDADHFIAAGSLNIQDVRKLSGRPFMHWMGWCLLLYGVFVLLIPVLPTVQNFWILSRCLSFCWLFLVALLSHVLRDSAHRGFWFWPPPDPRTWSSPHQSSVGENRRLSLPIIYCFTAFLILPVFRQYVQRLKWSASSFAPISTLFFQGQQTNIV</sequence>
<dbReference type="InterPro" id="IPR026572">
    <property type="entry name" value="TMEM267"/>
</dbReference>
<dbReference type="Pfam" id="PF04307">
    <property type="entry name" value="YdjM"/>
    <property type="match status" value="1"/>
</dbReference>
<dbReference type="Proteomes" id="UP001497525">
    <property type="component" value="Unassembled WGS sequence"/>
</dbReference>
<feature type="transmembrane region" description="Helical" evidence="6">
    <location>
        <begin position="213"/>
        <end position="234"/>
    </location>
</feature>
<dbReference type="InterPro" id="IPR007404">
    <property type="entry name" value="YdjM-like"/>
</dbReference>
<feature type="transmembrane region" description="Helical" evidence="6">
    <location>
        <begin position="158"/>
        <end position="180"/>
    </location>
</feature>
<evidence type="ECO:0000313" key="8">
    <source>
        <dbReference type="Proteomes" id="UP001497525"/>
    </source>
</evidence>
<feature type="transmembrane region" description="Helical" evidence="6">
    <location>
        <begin position="13"/>
        <end position="32"/>
    </location>
</feature>
<keyword evidence="4 6" id="KW-1133">Transmembrane helix</keyword>
<comment type="subcellular location">
    <subcellularLocation>
        <location evidence="1">Membrane</location>
        <topology evidence="1">Multi-pass membrane protein</topology>
    </subcellularLocation>
</comment>
<comment type="caution">
    <text evidence="7">The sequence shown here is derived from an EMBL/GenBank/DDBJ whole genome shotgun (WGS) entry which is preliminary data.</text>
</comment>
<evidence type="ECO:0000313" key="7">
    <source>
        <dbReference type="EMBL" id="CAL5141630.1"/>
    </source>
</evidence>